<dbReference type="EMBL" id="JYDQ01004433">
    <property type="protein sequence ID" value="KRX96265.1"/>
    <property type="molecule type" value="Genomic_DNA"/>
</dbReference>
<dbReference type="AlphaFoldDB" id="A0A0V0Y977"/>
<sequence length="30" mass="3710">MLSYQTWALSTYAWPAYYLFNEMRNTFHTC</sequence>
<reference evidence="1 2" key="1">
    <citation type="submission" date="2015-01" db="EMBL/GenBank/DDBJ databases">
        <title>Evolution of Trichinella species and genotypes.</title>
        <authorList>
            <person name="Korhonen P.K."/>
            <person name="Edoardo P."/>
            <person name="Giuseppe L.R."/>
            <person name="Gasser R.B."/>
        </authorList>
    </citation>
    <scope>NUCLEOTIDE SEQUENCE [LARGE SCALE GENOMIC DNA]</scope>
    <source>
        <strain evidence="1">ISS2496</strain>
    </source>
</reference>
<name>A0A0V0Y977_9BILA</name>
<proteinExistence type="predicted"/>
<accession>A0A0V0Y977</accession>
<evidence type="ECO:0000313" key="2">
    <source>
        <dbReference type="Proteomes" id="UP000054783"/>
    </source>
</evidence>
<protein>
    <submittedName>
        <fullName evidence="1">Uncharacterized protein</fullName>
    </submittedName>
</protein>
<comment type="caution">
    <text evidence="1">The sequence shown here is derived from an EMBL/GenBank/DDBJ whole genome shotgun (WGS) entry which is preliminary data.</text>
</comment>
<keyword evidence="2" id="KW-1185">Reference proteome</keyword>
<dbReference type="Proteomes" id="UP000054783">
    <property type="component" value="Unassembled WGS sequence"/>
</dbReference>
<organism evidence="1 2">
    <name type="scientific">Trichinella patagoniensis</name>
    <dbReference type="NCBI Taxonomy" id="990121"/>
    <lineage>
        <taxon>Eukaryota</taxon>
        <taxon>Metazoa</taxon>
        <taxon>Ecdysozoa</taxon>
        <taxon>Nematoda</taxon>
        <taxon>Enoplea</taxon>
        <taxon>Dorylaimia</taxon>
        <taxon>Trichinellida</taxon>
        <taxon>Trichinellidae</taxon>
        <taxon>Trichinella</taxon>
    </lineage>
</organism>
<evidence type="ECO:0000313" key="1">
    <source>
        <dbReference type="EMBL" id="KRX96265.1"/>
    </source>
</evidence>
<gene>
    <name evidence="1" type="ORF">T12_12149</name>
</gene>